<evidence type="ECO:0000256" key="11">
    <source>
        <dbReference type="ARBA" id="ARBA00033284"/>
    </source>
</evidence>
<dbReference type="InterPro" id="IPR014756">
    <property type="entry name" value="Ig_E-set"/>
</dbReference>
<dbReference type="InterPro" id="IPR004193">
    <property type="entry name" value="Glyco_hydro_13_N"/>
</dbReference>
<evidence type="ECO:0000256" key="14">
    <source>
        <dbReference type="PIRSR" id="PIRSR006337-1"/>
    </source>
</evidence>
<feature type="active site" description="Nucleophile" evidence="14">
    <location>
        <position position="253"/>
    </location>
</feature>
<dbReference type="Gene3D" id="2.60.40.10">
    <property type="entry name" value="Immunoglobulins"/>
    <property type="match status" value="1"/>
</dbReference>
<dbReference type="Gene3D" id="1.10.10.760">
    <property type="entry name" value="E-set domains of sugar-utilizing enzymes"/>
    <property type="match status" value="1"/>
</dbReference>
<evidence type="ECO:0000256" key="4">
    <source>
        <dbReference type="ARBA" id="ARBA00012268"/>
    </source>
</evidence>
<dbReference type="GO" id="GO:0005992">
    <property type="term" value="P:trehalose biosynthetic process"/>
    <property type="evidence" value="ECO:0007669"/>
    <property type="project" value="InterPro"/>
</dbReference>
<reference evidence="19" key="1">
    <citation type="submission" date="2020-12" db="EMBL/GenBank/DDBJ databases">
        <title>Devosia sp. MSA67 isolated from Mo River.</title>
        <authorList>
            <person name="Ma F."/>
            <person name="Zi Z."/>
        </authorList>
    </citation>
    <scope>NUCLEOTIDE SEQUENCE</scope>
    <source>
        <strain evidence="19">MSA67</strain>
    </source>
</reference>
<evidence type="ECO:0000256" key="16">
    <source>
        <dbReference type="PIRSR" id="PIRSR006337-3"/>
    </source>
</evidence>
<dbReference type="PIRSF" id="PIRSF006337">
    <property type="entry name" value="Trehalose_TreZ"/>
    <property type="match status" value="1"/>
</dbReference>
<dbReference type="InterPro" id="IPR017853">
    <property type="entry name" value="GH"/>
</dbReference>
<dbReference type="InterPro" id="IPR013783">
    <property type="entry name" value="Ig-like_fold"/>
</dbReference>
<evidence type="ECO:0000256" key="2">
    <source>
        <dbReference type="ARBA" id="ARBA00005199"/>
    </source>
</evidence>
<evidence type="ECO:0000259" key="18">
    <source>
        <dbReference type="SMART" id="SM00642"/>
    </source>
</evidence>
<organism evidence="19 20">
    <name type="scientific">Devosia sediminis</name>
    <dbReference type="NCBI Taxonomy" id="2798801"/>
    <lineage>
        <taxon>Bacteria</taxon>
        <taxon>Pseudomonadati</taxon>
        <taxon>Pseudomonadota</taxon>
        <taxon>Alphaproteobacteria</taxon>
        <taxon>Hyphomicrobiales</taxon>
        <taxon>Devosiaceae</taxon>
        <taxon>Devosia</taxon>
    </lineage>
</organism>
<dbReference type="GO" id="GO:0033942">
    <property type="term" value="F:4-alpha-D-(1-&gt;4)-alpha-D-glucanotrehalose trehalohydrolase activity"/>
    <property type="evidence" value="ECO:0007669"/>
    <property type="project" value="UniProtKB-EC"/>
</dbReference>
<dbReference type="InterPro" id="IPR044901">
    <property type="entry name" value="Trehalose_TreZ_E-set_sf"/>
</dbReference>
<dbReference type="GO" id="GO:0005737">
    <property type="term" value="C:cytoplasm"/>
    <property type="evidence" value="ECO:0007669"/>
    <property type="project" value="UniProtKB-SubCell"/>
</dbReference>
<evidence type="ECO:0000256" key="8">
    <source>
        <dbReference type="ARBA" id="ARBA00023277"/>
    </source>
</evidence>
<keyword evidence="9 13" id="KW-0326">Glycosidase</keyword>
<feature type="binding site" evidence="15">
    <location>
        <begin position="251"/>
        <end position="256"/>
    </location>
    <ligand>
        <name>substrate</name>
    </ligand>
</feature>
<dbReference type="SMART" id="SM00642">
    <property type="entry name" value="Aamy"/>
    <property type="match status" value="1"/>
</dbReference>
<keyword evidence="20" id="KW-1185">Reference proteome</keyword>
<evidence type="ECO:0000256" key="1">
    <source>
        <dbReference type="ARBA" id="ARBA00004496"/>
    </source>
</evidence>
<comment type="subcellular location">
    <subcellularLocation>
        <location evidence="1 14">Cytoplasm</location>
    </subcellularLocation>
</comment>
<dbReference type="RefSeq" id="WP_198875920.1">
    <property type="nucleotide sequence ID" value="NZ_JAEKMH010000002.1"/>
</dbReference>
<dbReference type="Proteomes" id="UP000602124">
    <property type="component" value="Unassembled WGS sequence"/>
</dbReference>
<dbReference type="PANTHER" id="PTHR43651">
    <property type="entry name" value="1,4-ALPHA-GLUCAN-BRANCHING ENZYME"/>
    <property type="match status" value="1"/>
</dbReference>
<comment type="pathway">
    <text evidence="2 13">Glycan biosynthesis; trehalose biosynthesis.</text>
</comment>
<evidence type="ECO:0000256" key="6">
    <source>
        <dbReference type="ARBA" id="ARBA00022490"/>
    </source>
</evidence>
<keyword evidence="7 13" id="KW-0378">Hydrolase</keyword>
<evidence type="ECO:0000256" key="17">
    <source>
        <dbReference type="SAM" id="MobiDB-lite"/>
    </source>
</evidence>
<dbReference type="CDD" id="cd02853">
    <property type="entry name" value="E_set_MTHase_like_N"/>
    <property type="match status" value="1"/>
</dbReference>
<feature type="binding site" evidence="15">
    <location>
        <begin position="312"/>
        <end position="316"/>
    </location>
    <ligand>
        <name>substrate</name>
    </ligand>
</feature>
<evidence type="ECO:0000256" key="5">
    <source>
        <dbReference type="ARBA" id="ARBA00015938"/>
    </source>
</evidence>
<evidence type="ECO:0000256" key="15">
    <source>
        <dbReference type="PIRSR" id="PIRSR006337-2"/>
    </source>
</evidence>
<feature type="binding site" evidence="15">
    <location>
        <begin position="383"/>
        <end position="388"/>
    </location>
    <ligand>
        <name>substrate</name>
    </ligand>
</feature>
<dbReference type="CDD" id="cd11325">
    <property type="entry name" value="AmyAc_GTHase"/>
    <property type="match status" value="1"/>
</dbReference>
<feature type="domain" description="Glycosyl hydrolase family 13 catalytic" evidence="18">
    <location>
        <begin position="109"/>
        <end position="459"/>
    </location>
</feature>
<sequence length="585" mass="65851">MSTLFGPRLHDTSTEFRLWAPSAPDVSVIFPDREPAPLTRNAEGFWSALVANCGPGQRYKFRAGGIECPDPASRLQDGDTADWSVVTAPIPPSGRNEPLRPWHETIICEVHVGTFSPEGTFAGLAQRLEHIRDAGYTALEIMPINAFPGRRNWGYDGTLLFAPEEAYGTREEFRALVDRAHELGLCVILDVVYNHFGQFDNFIEKVSPEWFDDSVETPWGKGVDFTRDMVRQFYYENARMWLTECDVDGLRFDSIHEMKTEARDLFLEEMAKTCRTAKYHAKLIVENMDNIASWLDRDEDEEPVHFTAQWNDDIHHVLHYLVTGEHKNGYEDGSADAIADLEKGLADGFVHDGEAGEDSDGRSRGEPASRLPPDAFVSYVQNHDQIGNRADAQRLPDRISADKLDFLHFVTMLAPHVPLFFMGEEAHMRTLFPFFCDLSEADAEIVRADRYKQMRENFHEEVGEGGLPDPNDPATFESAKINWGEFAHPERQAALERFRTLARWRRELVWPLAAGKCIDAHTSRQDTAVVVSWVFEAGTLNMALNASDRPVDVACAVTGTPVSTGTFSQSGEVLRLGPWSALAWT</sequence>
<dbReference type="SUPFAM" id="SSF51445">
    <property type="entry name" value="(Trans)glycosidases"/>
    <property type="match status" value="1"/>
</dbReference>
<evidence type="ECO:0000256" key="10">
    <source>
        <dbReference type="ARBA" id="ARBA00032057"/>
    </source>
</evidence>
<protein>
    <recommendedName>
        <fullName evidence="5 13">Malto-oligosyltrehalose trehalohydrolase</fullName>
        <shortName evidence="13">MTHase</shortName>
        <ecNumber evidence="4 13">3.2.1.141</ecNumber>
    </recommendedName>
    <alternativeName>
        <fullName evidence="11 13">4-alpha-D-((1-&gt;4)-alpha-D-glucano)trehalose trehalohydrolase</fullName>
    </alternativeName>
    <alternativeName>
        <fullName evidence="10 13">Maltooligosyl trehalose trehalohydrolase</fullName>
    </alternativeName>
</protein>
<evidence type="ECO:0000313" key="20">
    <source>
        <dbReference type="Proteomes" id="UP000602124"/>
    </source>
</evidence>
<gene>
    <name evidence="19" type="ORF">JEQ47_08130</name>
</gene>
<evidence type="ECO:0000256" key="13">
    <source>
        <dbReference type="PIRNR" id="PIRNR006337"/>
    </source>
</evidence>
<dbReference type="SUPFAM" id="SSF81296">
    <property type="entry name" value="E set domains"/>
    <property type="match status" value="1"/>
</dbReference>
<keyword evidence="8" id="KW-0119">Carbohydrate metabolism</keyword>
<dbReference type="InterPro" id="IPR012768">
    <property type="entry name" value="Trehalose_TreZ"/>
</dbReference>
<dbReference type="AlphaFoldDB" id="A0A934MH52"/>
<dbReference type="Pfam" id="PF02922">
    <property type="entry name" value="CBM_48"/>
    <property type="match status" value="1"/>
</dbReference>
<dbReference type="EMBL" id="JAEKMH010000002">
    <property type="protein sequence ID" value="MBJ3784682.1"/>
    <property type="molecule type" value="Genomic_DNA"/>
</dbReference>
<dbReference type="Pfam" id="PF00128">
    <property type="entry name" value="Alpha-amylase"/>
    <property type="match status" value="1"/>
</dbReference>
<feature type="active site" description="Proton donor" evidence="14">
    <location>
        <position position="286"/>
    </location>
</feature>
<dbReference type="InterPro" id="IPR006047">
    <property type="entry name" value="GH13_cat_dom"/>
</dbReference>
<proteinExistence type="inferred from homology"/>
<feature type="region of interest" description="Disordered" evidence="17">
    <location>
        <begin position="349"/>
        <end position="372"/>
    </location>
</feature>
<accession>A0A934MH52</accession>
<dbReference type="EC" id="3.2.1.141" evidence="4 13"/>
<comment type="catalytic activity">
    <reaction evidence="12 13">
        <text>hydrolysis of (1-&gt;4)-alpha-D-glucosidic linkage in 4-alpha-D-[(1-&gt;4)-alpha-D-glucanosyl]n trehalose to yield trehalose and (1-&gt;4)-alpha-D-glucan.</text>
        <dbReference type="EC" id="3.2.1.141"/>
    </reaction>
</comment>
<evidence type="ECO:0000313" key="19">
    <source>
        <dbReference type="EMBL" id="MBJ3784682.1"/>
    </source>
</evidence>
<evidence type="ECO:0000256" key="9">
    <source>
        <dbReference type="ARBA" id="ARBA00023295"/>
    </source>
</evidence>
<comment type="similarity">
    <text evidence="3 13">Belongs to the glycosyl hydrolase 13 family.</text>
</comment>
<keyword evidence="6" id="KW-0963">Cytoplasm</keyword>
<evidence type="ECO:0000256" key="12">
    <source>
        <dbReference type="ARBA" id="ARBA00034013"/>
    </source>
</evidence>
<comment type="caution">
    <text evidence="19">The sequence shown here is derived from an EMBL/GenBank/DDBJ whole genome shotgun (WGS) entry which is preliminary data.</text>
</comment>
<dbReference type="PANTHER" id="PTHR43651:SF11">
    <property type="entry name" value="MALTO-OLIGOSYLTREHALOSE TREHALOHYDROLASE"/>
    <property type="match status" value="1"/>
</dbReference>
<name>A0A934MH52_9HYPH</name>
<feature type="compositionally biased region" description="Basic and acidic residues" evidence="17">
    <location>
        <begin position="349"/>
        <end position="367"/>
    </location>
</feature>
<evidence type="ECO:0000256" key="7">
    <source>
        <dbReference type="ARBA" id="ARBA00022801"/>
    </source>
</evidence>
<evidence type="ECO:0000256" key="3">
    <source>
        <dbReference type="ARBA" id="ARBA00008061"/>
    </source>
</evidence>
<feature type="site" description="Transition state stabilizer" evidence="16">
    <location>
        <position position="384"/>
    </location>
</feature>
<dbReference type="Gene3D" id="3.20.20.80">
    <property type="entry name" value="Glycosidases"/>
    <property type="match status" value="1"/>
</dbReference>